<feature type="compositionally biased region" description="Polar residues" evidence="1">
    <location>
        <begin position="985"/>
        <end position="994"/>
    </location>
</feature>
<feature type="region of interest" description="Disordered" evidence="1">
    <location>
        <begin position="368"/>
        <end position="390"/>
    </location>
</feature>
<dbReference type="InterPro" id="IPR036116">
    <property type="entry name" value="FN3_sf"/>
</dbReference>
<evidence type="ECO:0000259" key="3">
    <source>
        <dbReference type="PROSITE" id="PS50853"/>
    </source>
</evidence>
<accession>A0ABP0E2V9</accession>
<feature type="compositionally biased region" description="Polar residues" evidence="1">
    <location>
        <begin position="292"/>
        <end position="303"/>
    </location>
</feature>
<feature type="region of interest" description="Disordered" evidence="1">
    <location>
        <begin position="1188"/>
        <end position="1357"/>
    </location>
</feature>
<evidence type="ECO:0000256" key="2">
    <source>
        <dbReference type="SAM" id="Phobius"/>
    </source>
</evidence>
<feature type="compositionally biased region" description="Basic and acidic residues" evidence="1">
    <location>
        <begin position="372"/>
        <end position="390"/>
    </location>
</feature>
<feature type="compositionally biased region" description="Polar residues" evidence="1">
    <location>
        <begin position="1339"/>
        <end position="1351"/>
    </location>
</feature>
<feature type="compositionally biased region" description="Low complexity" evidence="1">
    <location>
        <begin position="567"/>
        <end position="585"/>
    </location>
</feature>
<feature type="region of interest" description="Disordered" evidence="1">
    <location>
        <begin position="549"/>
        <end position="591"/>
    </location>
</feature>
<feature type="region of interest" description="Disordered" evidence="1">
    <location>
        <begin position="935"/>
        <end position="965"/>
    </location>
</feature>
<dbReference type="PROSITE" id="PS50853">
    <property type="entry name" value="FN3"/>
    <property type="match status" value="1"/>
</dbReference>
<comment type="caution">
    <text evidence="4">The sequence shown here is derived from an EMBL/GenBank/DDBJ whole genome shotgun (WGS) entry which is preliminary data.</text>
</comment>
<feature type="compositionally biased region" description="Polar residues" evidence="1">
    <location>
        <begin position="1208"/>
        <end position="1221"/>
    </location>
</feature>
<feature type="transmembrane region" description="Helical" evidence="2">
    <location>
        <begin position="72"/>
        <end position="95"/>
    </location>
</feature>
<dbReference type="Pfam" id="PF00041">
    <property type="entry name" value="fn3"/>
    <property type="match status" value="1"/>
</dbReference>
<organism evidence="4 5">
    <name type="scientific">Sporothrix epigloea</name>
    <dbReference type="NCBI Taxonomy" id="1892477"/>
    <lineage>
        <taxon>Eukaryota</taxon>
        <taxon>Fungi</taxon>
        <taxon>Dikarya</taxon>
        <taxon>Ascomycota</taxon>
        <taxon>Pezizomycotina</taxon>
        <taxon>Sordariomycetes</taxon>
        <taxon>Sordariomycetidae</taxon>
        <taxon>Ophiostomatales</taxon>
        <taxon>Ophiostomataceae</taxon>
        <taxon>Sporothrix</taxon>
    </lineage>
</organism>
<evidence type="ECO:0000313" key="5">
    <source>
        <dbReference type="Proteomes" id="UP001642502"/>
    </source>
</evidence>
<feature type="region of interest" description="Disordered" evidence="1">
    <location>
        <begin position="985"/>
        <end position="1006"/>
    </location>
</feature>
<evidence type="ECO:0000256" key="1">
    <source>
        <dbReference type="SAM" id="MobiDB-lite"/>
    </source>
</evidence>
<dbReference type="InterPro" id="IPR013783">
    <property type="entry name" value="Ig-like_fold"/>
</dbReference>
<dbReference type="Proteomes" id="UP001642502">
    <property type="component" value="Unassembled WGS sequence"/>
</dbReference>
<dbReference type="SMART" id="SM00060">
    <property type="entry name" value="FN3"/>
    <property type="match status" value="1"/>
</dbReference>
<sequence length="1357" mass="146568">MLWATWTNTPLVSSLVLCSLVLLIWAVDPHIIQLNLLFVFASLALLLSLAPDRTAAIFEAVPGIATTLINDYHLGGLFTTNASMLFTSAAAVWLLRRGLQTLWKPVPELIDILGVDVPSPPDVSLTAIGVDKATITWTRPASHRAVDKYVIQVNGVNVGESATSHDTFITVSGLKPNHFYNVRIIAVGSNNFQAGSRVLRLRTFGSDGRPRLGTSRLPSEFANHDAAAASKQQDVTSGGDEHSEVKQFVNATFGVAQPLPSEMPPLLARDGLTAGSLAPSSRRNTVNRRHSPSTASLEPQQLPQFSATATALGTDDELIVSEAQMAELNQRYLLLRKETEEAMVAFAKEEEDAKKIQDELEVEKQAKRKELKRKEEQTEKLKREQGATDRAMRNAISRRAQKEKRLKEKTAELERIHNSIEEWNKSIQEMREKQLDYNQQQNDLDKEHQQRINELRDRNKDTQAGCAKLEAELKEKRRLVKELEDERTTLESNGDDTGMRTEIMGLKRHLQRMESEYRAHLNHEIRRRDGLNAHIVVLSAQLQQIPQPSYGAYNPASSPPAVPNLISPPNQSNQPAQPNLPQASPGYDYDHTAPIQIQNRSRASKSLSSVNVSSPPPMFSRSDLDGLALSSALPYVHLARPPTQSGEFLTGPFMGSPADEPDTEEAGFKALTMGAPLSPSATSLLPSNIFVDDEPSSPSMGFRVISPFIPMELENVSGLNNYGTADSSSSQGSQDNGPSDTNNKKDNDHNADGLFSTDSTDIFADSIPAGVPSAPQSPASSHRSKSLFSSPQASSQNLAYPFYGSEGVDGHRSTTDFTSSGAGPETFSGAHSNGTRFNIFSFQRSRAAKALDAQIGPALGSLKHGQSQSFPRQGEDADGSKNRRISLSGWGMFNRNSAGPELAEVPFASSNGVHKTGGFSARSLFPFGARGGNAFADRDANSPRPSSMASMDMPRPSTDSSSIWGPPGDTGVALSGLGKASRLWTSDTAWPSRNPSRRPSIHGSTTALRTNLASADDEILNEEELLNPETSPSQVGVIGSRPPLNGSKANKTLNPAAPTFMANIFRPKADKDKDSKDKDKLKDKSKGKEKSKAKDRDKTGKSQHEASESLAVSTSVPSLVIDDSPSMSRMSRDGHSVHTQASVSESRDSLDYVASNTTSEPNSFSMLSSSKDSTSENALLKLFKKDSGGKLSFPRRIGRARGSVAGGSMTSSDRNASNPDNRLSFGDFEEPNGDESALSTPNKRRMGMGLSLTTSVSTASAAGGADSVASSPSLGPLKSRDATNSSIGTNKSEGKSESKLKGSGWFSIKKKNREKESLDIDREREQRGPGSGLGERDSTTSSLATVASNTTDDSDRK</sequence>
<feature type="transmembrane region" description="Helical" evidence="2">
    <location>
        <begin position="34"/>
        <end position="52"/>
    </location>
</feature>
<feature type="compositionally biased region" description="Basic and acidic residues" evidence="1">
    <location>
        <begin position="742"/>
        <end position="751"/>
    </location>
</feature>
<feature type="compositionally biased region" description="Polar residues" evidence="1">
    <location>
        <begin position="774"/>
        <end position="792"/>
    </location>
</feature>
<reference evidence="4 5" key="1">
    <citation type="submission" date="2024-01" db="EMBL/GenBank/DDBJ databases">
        <authorList>
            <person name="Allen C."/>
            <person name="Tagirdzhanova G."/>
        </authorList>
    </citation>
    <scope>NUCLEOTIDE SEQUENCE [LARGE SCALE GENOMIC DNA]</scope>
    <source>
        <strain evidence="4 5">CBS 119000</strain>
    </source>
</reference>
<feature type="compositionally biased region" description="Basic and acidic residues" evidence="1">
    <location>
        <begin position="1067"/>
        <end position="1107"/>
    </location>
</feature>
<feature type="region of interest" description="Disordered" evidence="1">
    <location>
        <begin position="859"/>
        <end position="883"/>
    </location>
</feature>
<feature type="region of interest" description="Disordered" evidence="1">
    <location>
        <begin position="266"/>
        <end position="303"/>
    </location>
</feature>
<dbReference type="SUPFAM" id="SSF49265">
    <property type="entry name" value="Fibronectin type III"/>
    <property type="match status" value="1"/>
</dbReference>
<feature type="region of interest" description="Disordered" evidence="1">
    <location>
        <begin position="811"/>
        <end position="830"/>
    </location>
</feature>
<keyword evidence="5" id="KW-1185">Reference proteome</keyword>
<keyword evidence="2" id="KW-0472">Membrane</keyword>
<proteinExistence type="predicted"/>
<feature type="compositionally biased region" description="Low complexity" evidence="1">
    <location>
        <begin position="726"/>
        <end position="740"/>
    </location>
</feature>
<feature type="compositionally biased region" description="Basic and acidic residues" evidence="1">
    <location>
        <begin position="1313"/>
        <end position="1327"/>
    </location>
</feature>
<feature type="region of interest" description="Disordered" evidence="1">
    <location>
        <begin position="1025"/>
        <end position="1172"/>
    </location>
</feature>
<feature type="compositionally biased region" description="Low complexity" evidence="1">
    <location>
        <begin position="1249"/>
        <end position="1271"/>
    </location>
</feature>
<dbReference type="EMBL" id="CAWUON010000158">
    <property type="protein sequence ID" value="CAK7274777.1"/>
    <property type="molecule type" value="Genomic_DNA"/>
</dbReference>
<feature type="domain" description="Fibronectin type-III" evidence="3">
    <location>
        <begin position="117"/>
        <end position="206"/>
    </location>
</feature>
<dbReference type="Gene3D" id="2.60.40.10">
    <property type="entry name" value="Immunoglobulins"/>
    <property type="match status" value="1"/>
</dbReference>
<keyword evidence="2" id="KW-0812">Transmembrane</keyword>
<protein>
    <recommendedName>
        <fullName evidence="3">Fibronectin type-III domain-containing protein</fullName>
    </recommendedName>
</protein>
<gene>
    <name evidence="4" type="ORF">SEPCBS119000_006346</name>
</gene>
<name>A0ABP0E2V9_9PEZI</name>
<evidence type="ECO:0000313" key="4">
    <source>
        <dbReference type="EMBL" id="CAK7274777.1"/>
    </source>
</evidence>
<dbReference type="CDD" id="cd00063">
    <property type="entry name" value="FN3"/>
    <property type="match status" value="1"/>
</dbReference>
<feature type="region of interest" description="Disordered" evidence="1">
    <location>
        <begin position="720"/>
        <end position="792"/>
    </location>
</feature>
<feature type="transmembrane region" description="Helical" evidence="2">
    <location>
        <begin position="6"/>
        <end position="27"/>
    </location>
</feature>
<feature type="compositionally biased region" description="Polar residues" evidence="1">
    <location>
        <begin position="1154"/>
        <end position="1172"/>
    </location>
</feature>
<dbReference type="InterPro" id="IPR003961">
    <property type="entry name" value="FN3_dom"/>
</dbReference>
<keyword evidence="2" id="KW-1133">Transmembrane helix</keyword>